<sequence>MKKSQHYVAYFIALFILFNLNFQNAYSQEKKDRNMFGHYIERGLTKTSEGLLPGYILFTPPNSVYAYLINRKGEVVHQWKGTNQMGSVYLNDDGSLTTNAEDLDFPVFAGGGESGRLQRISWDSKMLWDLEFSNREYHNHHDIALIPNGNILTIAWESRSYDEVVQAGRDPENTPKAGLWPDKIVELTPKGTYEADIVWEWKVWDHLIQDFDETKDNYGDVSEHPELLDLSRGRKLPEPISQDSLDVLHKMKRLWRNQTVENRGSDVYHFNAINYNEELDQIAFSSPNLNEVFIIDHSTTTEEAAGHTGGKMGKGGDFLYRWGNPQNYKQGDSTDQKSFGQHDIRWIDKGFPGEGNLTFFNNDIPMGPDSLDYSAVYEIKPLVDKDGNYILNENKRFGLEEPVWRYIAKDTISFFGSFVSGAQRLKNGNTFINEGPKGRYFEVTPDGEIVWEYLNPYRGNIHHLDGTPVAPWFFTYSNFRSNFIPADHPAFKDKELKPLDPQPEVFKLPPKKEEEETEE</sequence>
<reference evidence="3 4" key="1">
    <citation type="submission" date="2023-10" db="EMBL/GenBank/DDBJ databases">
        <title>Marimonas sp. nov. isolated from tidal mud flat.</title>
        <authorList>
            <person name="Jaincy N.J."/>
            <person name="Srinivasan S."/>
            <person name="Lee S.-S."/>
        </authorList>
    </citation>
    <scope>NUCLEOTIDE SEQUENCE [LARGE SCALE GENOMIC DNA]</scope>
    <source>
        <strain evidence="3 4">MJ-SS3</strain>
    </source>
</reference>
<dbReference type="Proteomes" id="UP001268651">
    <property type="component" value="Unassembled WGS sequence"/>
</dbReference>
<dbReference type="RefSeq" id="WP_316662242.1">
    <property type="nucleotide sequence ID" value="NZ_JAWHTF010000004.1"/>
</dbReference>
<proteinExistence type="predicted"/>
<dbReference type="PANTHER" id="PTHR35340:SF5">
    <property type="entry name" value="ASST-DOMAIN-CONTAINING PROTEIN"/>
    <property type="match status" value="1"/>
</dbReference>
<keyword evidence="2" id="KW-0472">Membrane</keyword>
<name>A0ABU3U779_9FLAO</name>
<comment type="caution">
    <text evidence="3">The sequence shown here is derived from an EMBL/GenBank/DDBJ whole genome shotgun (WGS) entry which is preliminary data.</text>
</comment>
<accession>A0ABU3U779</accession>
<dbReference type="EMBL" id="JAWHTF010000004">
    <property type="protein sequence ID" value="MDU8886268.1"/>
    <property type="molecule type" value="Genomic_DNA"/>
</dbReference>
<protein>
    <submittedName>
        <fullName evidence="3">Aryl-sulfate sulfotransferase</fullName>
    </submittedName>
</protein>
<evidence type="ECO:0000313" key="4">
    <source>
        <dbReference type="Proteomes" id="UP001268651"/>
    </source>
</evidence>
<evidence type="ECO:0000256" key="1">
    <source>
        <dbReference type="SAM" id="MobiDB-lite"/>
    </source>
</evidence>
<dbReference type="InterPro" id="IPR053143">
    <property type="entry name" value="Arylsulfate_ST"/>
</dbReference>
<dbReference type="Pfam" id="PF05935">
    <property type="entry name" value="Arylsulfotrans"/>
    <property type="match status" value="1"/>
</dbReference>
<keyword evidence="4" id="KW-1185">Reference proteome</keyword>
<feature type="compositionally biased region" description="Basic and acidic residues" evidence="1">
    <location>
        <begin position="510"/>
        <end position="519"/>
    </location>
</feature>
<dbReference type="InterPro" id="IPR010262">
    <property type="entry name" value="Arylsulfotransferase_bact"/>
</dbReference>
<dbReference type="PANTHER" id="PTHR35340">
    <property type="entry name" value="PQQ ENZYME REPEAT PROTEIN-RELATED"/>
    <property type="match status" value="1"/>
</dbReference>
<gene>
    <name evidence="3" type="ORF">RXV94_08855</name>
</gene>
<keyword evidence="2" id="KW-1133">Transmembrane helix</keyword>
<evidence type="ECO:0000313" key="3">
    <source>
        <dbReference type="EMBL" id="MDU8886268.1"/>
    </source>
</evidence>
<feature type="region of interest" description="Disordered" evidence="1">
    <location>
        <begin position="493"/>
        <end position="519"/>
    </location>
</feature>
<keyword evidence="2" id="KW-0812">Transmembrane</keyword>
<feature type="transmembrane region" description="Helical" evidence="2">
    <location>
        <begin position="7"/>
        <end position="26"/>
    </location>
</feature>
<evidence type="ECO:0000256" key="2">
    <source>
        <dbReference type="SAM" id="Phobius"/>
    </source>
</evidence>
<organism evidence="3 4">
    <name type="scientific">Gilvirhabdus luticola</name>
    <dbReference type="NCBI Taxonomy" id="3079858"/>
    <lineage>
        <taxon>Bacteria</taxon>
        <taxon>Pseudomonadati</taxon>
        <taxon>Bacteroidota</taxon>
        <taxon>Flavobacteriia</taxon>
        <taxon>Flavobacteriales</taxon>
        <taxon>Flavobacteriaceae</taxon>
        <taxon>Gilvirhabdus</taxon>
    </lineage>
</organism>